<evidence type="ECO:0000256" key="1">
    <source>
        <dbReference type="SAM" id="Phobius"/>
    </source>
</evidence>
<comment type="caution">
    <text evidence="2">The sequence shown here is derived from an EMBL/GenBank/DDBJ whole genome shotgun (WGS) entry which is preliminary data.</text>
</comment>
<dbReference type="InterPro" id="IPR025664">
    <property type="entry name" value="Spore_III_AC/AD"/>
</dbReference>
<reference evidence="2" key="2">
    <citation type="journal article" date="2021" name="PeerJ">
        <title>Extensive microbial diversity within the chicken gut microbiome revealed by metagenomics and culture.</title>
        <authorList>
            <person name="Gilroy R."/>
            <person name="Ravi A."/>
            <person name="Getino M."/>
            <person name="Pursley I."/>
            <person name="Horton D.L."/>
            <person name="Alikhan N.F."/>
            <person name="Baker D."/>
            <person name="Gharbi K."/>
            <person name="Hall N."/>
            <person name="Watson M."/>
            <person name="Adriaenssens E.M."/>
            <person name="Foster-Nyarko E."/>
            <person name="Jarju S."/>
            <person name="Secka A."/>
            <person name="Antonio M."/>
            <person name="Oren A."/>
            <person name="Chaudhuri R.R."/>
            <person name="La Ragione R."/>
            <person name="Hildebrand F."/>
            <person name="Pallen M.J."/>
        </authorList>
    </citation>
    <scope>NUCLEOTIDE SEQUENCE</scope>
    <source>
        <strain evidence="2">ChiSxjej1B13-7041</strain>
    </source>
</reference>
<proteinExistence type="predicted"/>
<gene>
    <name evidence="2" type="ORF">IAB98_06625</name>
</gene>
<dbReference type="AlphaFoldDB" id="A0A9D1EJH8"/>
<keyword evidence="1" id="KW-0472">Membrane</keyword>
<feature type="transmembrane region" description="Helical" evidence="1">
    <location>
        <begin position="30"/>
        <end position="54"/>
    </location>
</feature>
<evidence type="ECO:0000313" key="3">
    <source>
        <dbReference type="Proteomes" id="UP000886841"/>
    </source>
</evidence>
<keyword evidence="1" id="KW-0812">Transmembrane</keyword>
<dbReference type="Pfam" id="PF06686">
    <property type="entry name" value="SpoIIIAC"/>
    <property type="match status" value="2"/>
</dbReference>
<feature type="transmembrane region" description="Helical" evidence="1">
    <location>
        <begin position="100"/>
        <end position="120"/>
    </location>
</feature>
<dbReference type="Proteomes" id="UP000886841">
    <property type="component" value="Unassembled WGS sequence"/>
</dbReference>
<sequence length="128" mass="13740">MDVVKIAVLGLMGVMVGLFFKQARPEYTLYISLATGLLILILAAGKLEAVFALLRQIQAYLPIKTAYVTAILKMVGIAYIGQFSAGLCRDAGYSSVAGQIELFCKLSILLISLPILLALLETLQGFLG</sequence>
<name>A0A9D1EJH8_9FIRM</name>
<accession>A0A9D1EJH8</accession>
<dbReference type="EMBL" id="DVHU01000060">
    <property type="protein sequence ID" value="HIR93075.1"/>
    <property type="molecule type" value="Genomic_DNA"/>
</dbReference>
<evidence type="ECO:0000313" key="2">
    <source>
        <dbReference type="EMBL" id="HIR93075.1"/>
    </source>
</evidence>
<reference evidence="2" key="1">
    <citation type="submission" date="2020-10" db="EMBL/GenBank/DDBJ databases">
        <authorList>
            <person name="Gilroy R."/>
        </authorList>
    </citation>
    <scope>NUCLEOTIDE SEQUENCE</scope>
    <source>
        <strain evidence="2">ChiSxjej1B13-7041</strain>
    </source>
</reference>
<organism evidence="2 3">
    <name type="scientific">Candidatus Egerieimonas intestinavium</name>
    <dbReference type="NCBI Taxonomy" id="2840777"/>
    <lineage>
        <taxon>Bacteria</taxon>
        <taxon>Bacillati</taxon>
        <taxon>Bacillota</taxon>
        <taxon>Clostridia</taxon>
        <taxon>Lachnospirales</taxon>
        <taxon>Lachnospiraceae</taxon>
        <taxon>Lachnospiraceae incertae sedis</taxon>
        <taxon>Candidatus Egerieimonas</taxon>
    </lineage>
</organism>
<feature type="transmembrane region" description="Helical" evidence="1">
    <location>
        <begin position="6"/>
        <end position="23"/>
    </location>
</feature>
<feature type="transmembrane region" description="Helical" evidence="1">
    <location>
        <begin position="66"/>
        <end position="88"/>
    </location>
</feature>
<protein>
    <submittedName>
        <fullName evidence="2">Stage III sporulation AC/AD family protein</fullName>
    </submittedName>
</protein>
<keyword evidence="1" id="KW-1133">Transmembrane helix</keyword>